<sequence length="183" mass="19714">MVALAAASLAGHVLQSLSLTGDAISKSRQIHASISGTLKEHDDLERLTIHFKDLSGRFVGLSRSFQALDDATNEGAQKILEALSDSRDQLVAATGSQTRQMRALHTQTETILSQEFKSAAANSVKQSEGTRALTAKEHQSTRAEVHNAVADVASRYDNAISTEADNISARIEEVDENTRAQIT</sequence>
<gene>
    <name evidence="1" type="ORF">HO133_009163</name>
</gene>
<comment type="caution">
    <text evidence="1">The sequence shown here is derived from an EMBL/GenBank/DDBJ whole genome shotgun (WGS) entry which is preliminary data.</text>
</comment>
<accession>A0A8H6FF81</accession>
<evidence type="ECO:0000313" key="1">
    <source>
        <dbReference type="EMBL" id="KAF6226297.1"/>
    </source>
</evidence>
<keyword evidence="2" id="KW-1185">Reference proteome</keyword>
<name>A0A8H6FF81_9LECA</name>
<reference evidence="1 2" key="1">
    <citation type="journal article" date="2020" name="Genomics">
        <title>Complete, high-quality genomes from long-read metagenomic sequencing of two wolf lichen thalli reveals enigmatic genome architecture.</title>
        <authorList>
            <person name="McKenzie S.K."/>
            <person name="Walston R.F."/>
            <person name="Allen J.L."/>
        </authorList>
    </citation>
    <scope>NUCLEOTIDE SEQUENCE [LARGE SCALE GENOMIC DNA]</scope>
    <source>
        <strain evidence="1">WasteWater1</strain>
    </source>
</reference>
<dbReference type="RefSeq" id="XP_037154850.1">
    <property type="nucleotide sequence ID" value="XM_037300024.1"/>
</dbReference>
<dbReference type="EMBL" id="JACCJB010000006">
    <property type="protein sequence ID" value="KAF6226297.1"/>
    <property type="molecule type" value="Genomic_DNA"/>
</dbReference>
<protein>
    <recommendedName>
        <fullName evidence="3">Fungal N-terminal domain-containing protein</fullName>
    </recommendedName>
</protein>
<dbReference type="AlphaFoldDB" id="A0A8H6FF81"/>
<evidence type="ECO:0000313" key="2">
    <source>
        <dbReference type="Proteomes" id="UP000593566"/>
    </source>
</evidence>
<proteinExistence type="predicted"/>
<evidence type="ECO:0008006" key="3">
    <source>
        <dbReference type="Google" id="ProtNLM"/>
    </source>
</evidence>
<dbReference type="Proteomes" id="UP000593566">
    <property type="component" value="Unassembled WGS sequence"/>
</dbReference>
<organism evidence="1 2">
    <name type="scientific">Letharia lupina</name>
    <dbReference type="NCBI Taxonomy" id="560253"/>
    <lineage>
        <taxon>Eukaryota</taxon>
        <taxon>Fungi</taxon>
        <taxon>Dikarya</taxon>
        <taxon>Ascomycota</taxon>
        <taxon>Pezizomycotina</taxon>
        <taxon>Lecanoromycetes</taxon>
        <taxon>OSLEUM clade</taxon>
        <taxon>Lecanoromycetidae</taxon>
        <taxon>Lecanorales</taxon>
        <taxon>Lecanorineae</taxon>
        <taxon>Parmeliaceae</taxon>
        <taxon>Letharia</taxon>
    </lineage>
</organism>
<dbReference type="GeneID" id="59337558"/>